<feature type="transmembrane region" description="Helical" evidence="8">
    <location>
        <begin position="51"/>
        <end position="82"/>
    </location>
</feature>
<dbReference type="PANTHER" id="PTHR34979:SF1">
    <property type="entry name" value="INNER MEMBRANE PROTEIN YGAZ"/>
    <property type="match status" value="1"/>
</dbReference>
<evidence type="ECO:0000256" key="7">
    <source>
        <dbReference type="ARBA" id="ARBA00023136"/>
    </source>
</evidence>
<dbReference type="InterPro" id="IPR011606">
    <property type="entry name" value="Brnchd-chn_aa_trnsp_permease"/>
</dbReference>
<comment type="similarity">
    <text evidence="2">Belongs to the AzlC family.</text>
</comment>
<dbReference type="Proteomes" id="UP000237230">
    <property type="component" value="Unassembled WGS sequence"/>
</dbReference>
<feature type="transmembrane region" description="Helical" evidence="8">
    <location>
        <begin position="21"/>
        <end position="45"/>
    </location>
</feature>
<dbReference type="GO" id="GO:1903785">
    <property type="term" value="P:L-valine transmembrane transport"/>
    <property type="evidence" value="ECO:0007669"/>
    <property type="project" value="TreeGrafter"/>
</dbReference>
<reference evidence="9 10" key="1">
    <citation type="submission" date="2016-08" db="EMBL/GenBank/DDBJ databases">
        <authorList>
            <person name="Seilhamer J.J."/>
        </authorList>
    </citation>
    <scope>NUCLEOTIDE SEQUENCE [LARGE SCALE GENOMIC DNA]</scope>
    <source>
        <strain evidence="9 10">KH-21-114</strain>
    </source>
</reference>
<sequence length="233" mass="25070">MTSSVLLTTSRKESLVDALPIVTGYFVVSFVFGVMCINAGLPLWLPAAMCLFVYAGAAQFAALALMTTSAPLITIALSTLLINSRHMLMAMYMSKRSAQLPISKPQKLLYAFGLTDESFAFHSQRLENGKPTSPGYLLQFNTYCHASWIAGAVFGAVASDALNRFSQFKLDYALTAMMIFVLISLCSTFTKAVIALVVIVTTCLLNMFAPSPLNVFIATAVGCGAGLCLKRTT</sequence>
<evidence type="ECO:0000256" key="8">
    <source>
        <dbReference type="SAM" id="Phobius"/>
    </source>
</evidence>
<dbReference type="RefSeq" id="WP_258035843.1">
    <property type="nucleotide sequence ID" value="NZ_MINH01000019.1"/>
</dbReference>
<keyword evidence="3" id="KW-0813">Transport</keyword>
<evidence type="ECO:0000313" key="9">
    <source>
        <dbReference type="EMBL" id="POG09451.1"/>
    </source>
</evidence>
<dbReference type="GO" id="GO:0005886">
    <property type="term" value="C:plasma membrane"/>
    <property type="evidence" value="ECO:0007669"/>
    <property type="project" value="UniProtKB-SubCell"/>
</dbReference>
<evidence type="ECO:0000256" key="5">
    <source>
        <dbReference type="ARBA" id="ARBA00022692"/>
    </source>
</evidence>
<keyword evidence="4" id="KW-1003">Cell membrane</keyword>
<keyword evidence="5 8" id="KW-0812">Transmembrane</keyword>
<feature type="transmembrane region" description="Helical" evidence="8">
    <location>
        <begin position="211"/>
        <end position="229"/>
    </location>
</feature>
<keyword evidence="7 8" id="KW-0472">Membrane</keyword>
<gene>
    <name evidence="9" type="ORF">BGP84_06795</name>
</gene>
<reference evidence="9 10" key="2">
    <citation type="submission" date="2018-03" db="EMBL/GenBank/DDBJ databases">
        <title>Draft genome of Pseudomonas putida strain KH-21-114.</title>
        <authorList>
            <person name="Yoshizawa S."/>
            <person name="Khan N.H."/>
            <person name="Nishimura M."/>
            <person name="Chiura H.X."/>
            <person name="Ogura Y."/>
            <person name="Hayashi T."/>
            <person name="Kogure K."/>
        </authorList>
    </citation>
    <scope>NUCLEOTIDE SEQUENCE [LARGE SCALE GENOMIC DNA]</scope>
    <source>
        <strain evidence="9 10">KH-21-114</strain>
    </source>
</reference>
<proteinExistence type="inferred from homology"/>
<dbReference type="AlphaFoldDB" id="A0A2S3X1J0"/>
<evidence type="ECO:0000256" key="4">
    <source>
        <dbReference type="ARBA" id="ARBA00022475"/>
    </source>
</evidence>
<dbReference type="Pfam" id="PF03591">
    <property type="entry name" value="AzlC"/>
    <property type="match status" value="1"/>
</dbReference>
<comment type="subcellular location">
    <subcellularLocation>
        <location evidence="1">Cell membrane</location>
        <topology evidence="1">Multi-pass membrane protein</topology>
    </subcellularLocation>
</comment>
<comment type="caution">
    <text evidence="9">The sequence shown here is derived from an EMBL/GenBank/DDBJ whole genome shotgun (WGS) entry which is preliminary data.</text>
</comment>
<dbReference type="PANTHER" id="PTHR34979">
    <property type="entry name" value="INNER MEMBRANE PROTEIN YGAZ"/>
    <property type="match status" value="1"/>
</dbReference>
<dbReference type="EMBL" id="MINH01000019">
    <property type="protein sequence ID" value="POG09451.1"/>
    <property type="molecule type" value="Genomic_DNA"/>
</dbReference>
<feature type="transmembrane region" description="Helical" evidence="8">
    <location>
        <begin position="172"/>
        <end position="199"/>
    </location>
</feature>
<evidence type="ECO:0000256" key="1">
    <source>
        <dbReference type="ARBA" id="ARBA00004651"/>
    </source>
</evidence>
<evidence type="ECO:0000256" key="3">
    <source>
        <dbReference type="ARBA" id="ARBA00022448"/>
    </source>
</evidence>
<accession>A0A2S3X1J0</accession>
<evidence type="ECO:0000256" key="2">
    <source>
        <dbReference type="ARBA" id="ARBA00010735"/>
    </source>
</evidence>
<evidence type="ECO:0000256" key="6">
    <source>
        <dbReference type="ARBA" id="ARBA00022989"/>
    </source>
</evidence>
<evidence type="ECO:0000313" key="10">
    <source>
        <dbReference type="Proteomes" id="UP000237230"/>
    </source>
</evidence>
<protein>
    <submittedName>
        <fullName evidence="9">Branched-chain amino acid permease (Azaleucine resistance)</fullName>
    </submittedName>
</protein>
<keyword evidence="6 8" id="KW-1133">Transmembrane helix</keyword>
<name>A0A2S3X1J0_PSEPU</name>
<organism evidence="9 10">
    <name type="scientific">Pseudomonas putida</name>
    <name type="common">Arthrobacter siderocapsulatus</name>
    <dbReference type="NCBI Taxonomy" id="303"/>
    <lineage>
        <taxon>Bacteria</taxon>
        <taxon>Pseudomonadati</taxon>
        <taxon>Pseudomonadota</taxon>
        <taxon>Gammaproteobacteria</taxon>
        <taxon>Pseudomonadales</taxon>
        <taxon>Pseudomonadaceae</taxon>
        <taxon>Pseudomonas</taxon>
    </lineage>
</organism>